<proteinExistence type="predicted"/>
<dbReference type="Proteomes" id="UP000321570">
    <property type="component" value="Unassembled WGS sequence"/>
</dbReference>
<dbReference type="EMBL" id="CABIJS010000122">
    <property type="protein sequence ID" value="VUZ44036.1"/>
    <property type="molecule type" value="Genomic_DNA"/>
</dbReference>
<evidence type="ECO:0000256" key="2">
    <source>
        <dbReference type="SAM" id="Phobius"/>
    </source>
</evidence>
<accession>A0A564YA43</accession>
<evidence type="ECO:0000313" key="4">
    <source>
        <dbReference type="EMBL" id="VUZ44036.1"/>
    </source>
</evidence>
<dbReference type="AlphaFoldDB" id="A0A564YA43"/>
<gene>
    <name evidence="4" type="ORF">WMSIL1_LOCUS4236</name>
</gene>
<feature type="transmembrane region" description="Helical" evidence="2">
    <location>
        <begin position="340"/>
        <end position="369"/>
    </location>
</feature>
<feature type="compositionally biased region" description="Basic residues" evidence="1">
    <location>
        <begin position="442"/>
        <end position="457"/>
    </location>
</feature>
<feature type="region of interest" description="Disordered" evidence="1">
    <location>
        <begin position="630"/>
        <end position="654"/>
    </location>
</feature>
<name>A0A564YA43_HYMDI</name>
<evidence type="ECO:0008006" key="6">
    <source>
        <dbReference type="Google" id="ProtNLM"/>
    </source>
</evidence>
<organism evidence="4 5">
    <name type="scientific">Hymenolepis diminuta</name>
    <name type="common">Rat tapeworm</name>
    <dbReference type="NCBI Taxonomy" id="6216"/>
    <lineage>
        <taxon>Eukaryota</taxon>
        <taxon>Metazoa</taxon>
        <taxon>Spiralia</taxon>
        <taxon>Lophotrochozoa</taxon>
        <taxon>Platyhelminthes</taxon>
        <taxon>Cestoda</taxon>
        <taxon>Eucestoda</taxon>
        <taxon>Cyclophyllidea</taxon>
        <taxon>Hymenolepididae</taxon>
        <taxon>Hymenolepis</taxon>
    </lineage>
</organism>
<feature type="region of interest" description="Disordered" evidence="1">
    <location>
        <begin position="568"/>
        <end position="603"/>
    </location>
</feature>
<feature type="signal peptide" evidence="3">
    <location>
        <begin position="1"/>
        <end position="16"/>
    </location>
</feature>
<keyword evidence="2" id="KW-0472">Membrane</keyword>
<protein>
    <recommendedName>
        <fullName evidence="6">MAM domain-containing protein</fullName>
    </recommendedName>
</protein>
<feature type="compositionally biased region" description="Basic and acidic residues" evidence="1">
    <location>
        <begin position="429"/>
        <end position="441"/>
    </location>
</feature>
<evidence type="ECO:0000256" key="3">
    <source>
        <dbReference type="SAM" id="SignalP"/>
    </source>
</evidence>
<evidence type="ECO:0000256" key="1">
    <source>
        <dbReference type="SAM" id="MobiDB-lite"/>
    </source>
</evidence>
<evidence type="ECO:0000313" key="5">
    <source>
        <dbReference type="Proteomes" id="UP000321570"/>
    </source>
</evidence>
<feature type="region of interest" description="Disordered" evidence="1">
    <location>
        <begin position="427"/>
        <end position="493"/>
    </location>
</feature>
<feature type="chain" id="PRO_5022082156" description="MAM domain-containing protein" evidence="3">
    <location>
        <begin position="17"/>
        <end position="679"/>
    </location>
</feature>
<keyword evidence="2" id="KW-0812">Transmembrane</keyword>
<sequence length="679" mass="75372">MCWIVVMLLCFILSLSSNIKLCNSSSIPLSLSAVVADPVDLDLHARLLSDEIDCDFNHRTFCQLHNNGGWSFRQSLLERDQMNLSSTGNASSPALSRPNHYICADWGETSGNTTSEESTRSAELQAFISLPSPRQNHLSSESVVYLGGTGPVWSLWTVDRERERYSQKLGLCLALNVRFLSHDASKLTVKFRSSSQTIEATRMPGPRAVSTTAPSFKERLIFLSYLASWIFSLPFSPSSSLHSLSQRRSSHHLKPPPDQWLHFTMPLDTQFFHPESPLPFTLYGYNGVCVDSIRVERCATKILSSLSWPPNNTLYLALSHSSSKTLSSANNNTEYFNHPLFTGAFLFTLLLVALLVLLILICVISVVCGRKRSSVVLKKKGRMEHKKIPLVLPSMDLMRSPSVSSLPAAVVHQRQIEEISYSINNQYEETPKHADCPDDDRRRRHGDLRRPQKRPLRRPQSVFGDGGLHSGRPQRFHREISEQFPSLSTGRREKRQLTAPLLLPQRFNWSRSTESNSDAINAINSRSIFQRFSLLLSINENNELVLISPEIANISSNERSARIKDASSSAAAKDAATGSAGTGSSISTSTNYTTTTTTTPAGTCSSGRLLSSLEAEATLQEMAASVSQLGREIVGKRNDENDDESDSNPSMVESITSSIGYLSREEKSLYISRNPSLID</sequence>
<reference evidence="4 5" key="1">
    <citation type="submission" date="2019-07" db="EMBL/GenBank/DDBJ databases">
        <authorList>
            <person name="Jastrzebski P J."/>
            <person name="Paukszto L."/>
            <person name="Jastrzebski P J."/>
        </authorList>
    </citation>
    <scope>NUCLEOTIDE SEQUENCE [LARGE SCALE GENOMIC DNA]</scope>
    <source>
        <strain evidence="4 5">WMS-il1</strain>
    </source>
</reference>
<keyword evidence="5" id="KW-1185">Reference proteome</keyword>
<keyword evidence="3" id="KW-0732">Signal</keyword>
<keyword evidence="2" id="KW-1133">Transmembrane helix</keyword>